<proteinExistence type="predicted"/>
<feature type="compositionally biased region" description="Polar residues" evidence="1">
    <location>
        <begin position="1117"/>
        <end position="1128"/>
    </location>
</feature>
<dbReference type="GO" id="GO:0097546">
    <property type="term" value="C:ciliary base"/>
    <property type="evidence" value="ECO:0007669"/>
    <property type="project" value="InterPro"/>
</dbReference>
<protein>
    <submittedName>
        <fullName evidence="2">Uncharacterized protein</fullName>
    </submittedName>
</protein>
<sequence>MKKMNEEYSDKFKSIQKERLEKFKEEQKDSLKSRSDRAKELSKETNRRRKALEDRKKELQNHEEQLRDKVLSKRKQDQQEATQRFQKDSLQKKALKQHDLVNGPNTEPVSVVRDGYHVVRGHLVEVKDGKQVPHSASVGSKRLQEDGLGVWGNEMPDNYDFERTYKDFSYNNANSGILYAMNEDKLYSTEPVFDTYAVQPLYYATDGTENGPVNDSWTLAQQEKFRADAIAKSGPKLAFIKDESQRDTPEGALPCIMGRDSPAGSLTSLDSLDEVPQVAGSGTGRELGASTRTSIMAKRNKEVKSAGKRRVTFSDSIEFDDGVTGQLVTEEKQSTKVYTMLYARNSNNFYNTSVSNSSSSTGHSSINHKGHKPSGTHVTSVSEKRTEQNPISSAPTFIKTFGKDSSGVATSGRDSSVATVTHSDHPRPKPVPVETQANTPEKMQVQVSSIHEVNSLKDLGEPSHLGDAVSDSELNDSLEVVNDSLDVETDRVENVPGLKDEEDKTYPVSSSGNWTSSFSTSMVKDSLQRFVGSTAEIPPESPPEEYTEKFPSNENRVAEELPVQSEPVHVTASPVVTSEHQYHSPFYNTAVSSITTYPYYHRLNPQVASGVQFPAQGTFHPSFPYPFYTTAGSTLMAEPEQHGIENTPAPITSYRTTTNFGNVQQALNSSDHQRRSASEPVVPSSTVTHAANTGHKVSSQTSETPKRPPSTQSVVNSNEADKMSLSPNKLSSSPSSTASTYSSGVKSTRSFIPRPPSTKKSGRSRLHPGGLHRKEASTRPRKGINNHTVVSDRSQAGRSLKASANHRNSPEERATEQQNLGTKRSESKNGKEKAHFKQPNNSDKHNASDQDGIMESIKRNMEMMNIRTRTTAAQEQHQRILNSLRVEFGGGRKVQQESVHYGMEAHEDLMNAVKHHANTQDATSRKIHHPRVGSAGSRNGARPSAGASVKLDLVDDASHPAGFDGYPNRGKADMKKTAPFQTVSSEATKGMVRKSSSDSVTNHQFTNEDRRFEYHVSTVGQPTSTIITSQEREGPLQARTSTRYERDDMSMKRSVSLDKTPTDEEINHLWAHVRSYLHGGNTKSVGSDSCVNKVDVRRSRTRSSSTRQVHNPPAVPQHNQGGSRQPNGQHVGVPPQTGGSTLGGLRRYGSHEVLRRDSSSDSLSLKRSPLLQHRASRGRRPQIHVHGQNGRPPLPRPYEYNPSPSQAGPTASISCRVPGPQPLSPAEMQAVMMASEKEMFNNHQQNAFADISPHQQYQAMMNGLTGPSALSLEEQRLLQSLDRLNERLKAQEEVTKVITQKPRMNDSGFRRPQQSAPGSGIRGTGTKQNSSARNFLHTR</sequence>
<dbReference type="PANTHER" id="PTHR31191:SF4">
    <property type="entry name" value="CENTROSOMAL PROTEIN OF 126 KDA"/>
    <property type="match status" value="1"/>
</dbReference>
<evidence type="ECO:0000313" key="3">
    <source>
        <dbReference type="Proteomes" id="UP000275408"/>
    </source>
</evidence>
<feature type="region of interest" description="Disordered" evidence="1">
    <location>
        <begin position="353"/>
        <end position="435"/>
    </location>
</feature>
<feature type="compositionally biased region" description="Basic and acidic residues" evidence="1">
    <location>
        <begin position="23"/>
        <end position="78"/>
    </location>
</feature>
<dbReference type="GO" id="GO:1905515">
    <property type="term" value="P:non-motile cilium assembly"/>
    <property type="evidence" value="ECO:0007669"/>
    <property type="project" value="InterPro"/>
</dbReference>
<accession>A0A3M6TEL6</accession>
<feature type="compositionally biased region" description="Polar residues" evidence="1">
    <location>
        <begin position="1081"/>
        <end position="1090"/>
    </location>
</feature>
<gene>
    <name evidence="2" type="ORF">pdam_00003994</name>
</gene>
<feature type="region of interest" description="Disordered" evidence="1">
    <location>
        <begin position="666"/>
        <end position="850"/>
    </location>
</feature>
<feature type="region of interest" description="Disordered" evidence="1">
    <location>
        <begin position="1298"/>
        <end position="1339"/>
    </location>
</feature>
<feature type="region of interest" description="Disordered" evidence="1">
    <location>
        <begin position="918"/>
        <end position="946"/>
    </location>
</feature>
<organism evidence="2 3">
    <name type="scientific">Pocillopora damicornis</name>
    <name type="common">Cauliflower coral</name>
    <name type="synonym">Millepora damicornis</name>
    <dbReference type="NCBI Taxonomy" id="46731"/>
    <lineage>
        <taxon>Eukaryota</taxon>
        <taxon>Metazoa</taxon>
        <taxon>Cnidaria</taxon>
        <taxon>Anthozoa</taxon>
        <taxon>Hexacorallia</taxon>
        <taxon>Scleractinia</taxon>
        <taxon>Astrocoeniina</taxon>
        <taxon>Pocilloporidae</taxon>
        <taxon>Pocillopora</taxon>
    </lineage>
</organism>
<feature type="compositionally biased region" description="Polar residues" evidence="1">
    <location>
        <begin position="785"/>
        <end position="797"/>
    </location>
</feature>
<dbReference type="EMBL" id="RCHS01003794">
    <property type="protein sequence ID" value="RMX39654.1"/>
    <property type="molecule type" value="Genomic_DNA"/>
</dbReference>
<feature type="compositionally biased region" description="Low complexity" evidence="1">
    <location>
        <begin position="1160"/>
        <end position="1171"/>
    </location>
</feature>
<feature type="compositionally biased region" description="Polar residues" evidence="1">
    <location>
        <begin position="1202"/>
        <end position="1211"/>
    </location>
</feature>
<dbReference type="OrthoDB" id="5978573at2759"/>
<reference evidence="2 3" key="1">
    <citation type="journal article" date="2018" name="Sci. Rep.">
        <title>Comparative analysis of the Pocillopora damicornis genome highlights role of immune system in coral evolution.</title>
        <authorList>
            <person name="Cunning R."/>
            <person name="Bay R.A."/>
            <person name="Gillette P."/>
            <person name="Baker A.C."/>
            <person name="Traylor-Knowles N."/>
        </authorList>
    </citation>
    <scope>NUCLEOTIDE SEQUENCE [LARGE SCALE GENOMIC DNA]</scope>
    <source>
        <strain evidence="2">RSMAS</strain>
        <tissue evidence="2">Whole animal</tissue>
    </source>
</reference>
<feature type="compositionally biased region" description="Basic and acidic residues" evidence="1">
    <location>
        <begin position="823"/>
        <end position="835"/>
    </location>
</feature>
<feature type="compositionally biased region" description="Polar residues" evidence="1">
    <location>
        <begin position="683"/>
        <end position="718"/>
    </location>
</feature>
<dbReference type="GO" id="GO:0007052">
    <property type="term" value="P:mitotic spindle organization"/>
    <property type="evidence" value="ECO:0007669"/>
    <property type="project" value="InterPro"/>
</dbReference>
<feature type="compositionally biased region" description="Basic residues" evidence="1">
    <location>
        <begin position="1174"/>
        <end position="1183"/>
    </location>
</feature>
<dbReference type="PANTHER" id="PTHR31191">
    <property type="entry name" value="CENTROSOMAL PROTEIN CEP126"/>
    <property type="match status" value="1"/>
</dbReference>
<feature type="compositionally biased region" description="Basic and acidic residues" evidence="1">
    <location>
        <begin position="1042"/>
        <end position="1051"/>
    </location>
</feature>
<feature type="compositionally biased region" description="Basic and acidic residues" evidence="1">
    <location>
        <begin position="85"/>
        <end position="99"/>
    </location>
</feature>
<dbReference type="GO" id="GO:0031122">
    <property type="term" value="P:cytoplasmic microtubule organization"/>
    <property type="evidence" value="ECO:0007669"/>
    <property type="project" value="InterPro"/>
</dbReference>
<feature type="compositionally biased region" description="Polar residues" evidence="1">
    <location>
        <begin position="407"/>
        <end position="421"/>
    </location>
</feature>
<feature type="compositionally biased region" description="Low complexity" evidence="1">
    <location>
        <begin position="353"/>
        <end position="365"/>
    </location>
</feature>
<feature type="region of interest" description="Disordered" evidence="1">
    <location>
        <begin position="1078"/>
        <end position="1211"/>
    </location>
</feature>
<feature type="compositionally biased region" description="Basic and acidic residues" evidence="1">
    <location>
        <begin position="1149"/>
        <end position="1159"/>
    </location>
</feature>
<name>A0A3M6TEL6_POCDA</name>
<feature type="region of interest" description="Disordered" evidence="1">
    <location>
        <begin position="23"/>
        <end position="108"/>
    </location>
</feature>
<dbReference type="Proteomes" id="UP000275408">
    <property type="component" value="Unassembled WGS sequence"/>
</dbReference>
<evidence type="ECO:0000256" key="1">
    <source>
        <dbReference type="SAM" id="MobiDB-lite"/>
    </source>
</evidence>
<evidence type="ECO:0000313" key="2">
    <source>
        <dbReference type="EMBL" id="RMX39654.1"/>
    </source>
</evidence>
<dbReference type="InterPro" id="IPR028257">
    <property type="entry name" value="CEP126"/>
</dbReference>
<feature type="region of interest" description="Disordered" evidence="1">
    <location>
        <begin position="1029"/>
        <end position="1060"/>
    </location>
</feature>
<keyword evidence="3" id="KW-1185">Reference proteome</keyword>
<feature type="compositionally biased region" description="Low complexity" evidence="1">
    <location>
        <begin position="724"/>
        <end position="747"/>
    </location>
</feature>
<dbReference type="GO" id="GO:0005813">
    <property type="term" value="C:centrosome"/>
    <property type="evidence" value="ECO:0007669"/>
    <property type="project" value="InterPro"/>
</dbReference>
<comment type="caution">
    <text evidence="2">The sequence shown here is derived from an EMBL/GenBank/DDBJ whole genome shotgun (WGS) entry which is preliminary data.</text>
</comment>
<dbReference type="STRING" id="46731.A0A3M6TEL6"/>